<dbReference type="Gene3D" id="3.40.50.300">
    <property type="entry name" value="P-loop containing nucleotide triphosphate hydrolases"/>
    <property type="match status" value="1"/>
</dbReference>
<evidence type="ECO:0000313" key="4">
    <source>
        <dbReference type="Proteomes" id="UP000198508"/>
    </source>
</evidence>
<keyword evidence="4" id="KW-1185">Reference proteome</keyword>
<dbReference type="EMBL" id="FOIM01000020">
    <property type="protein sequence ID" value="SET93555.1"/>
    <property type="molecule type" value="Genomic_DNA"/>
</dbReference>
<feature type="domain" description="AAA+ ATPase" evidence="2">
    <location>
        <begin position="182"/>
        <end position="304"/>
    </location>
</feature>
<dbReference type="InterPro" id="IPR027417">
    <property type="entry name" value="P-loop_NTPase"/>
</dbReference>
<dbReference type="InterPro" id="IPR002611">
    <property type="entry name" value="IstB_ATP-bd"/>
</dbReference>
<dbReference type="STRING" id="460384.SAMN05216313_12038"/>
<proteinExistence type="predicted"/>
<protein>
    <submittedName>
        <fullName evidence="3">DNA replication protein DnaC</fullName>
    </submittedName>
</protein>
<dbReference type="Proteomes" id="UP000198508">
    <property type="component" value="Unassembled WGS sequence"/>
</dbReference>
<evidence type="ECO:0000259" key="2">
    <source>
        <dbReference type="SMART" id="SM00382"/>
    </source>
</evidence>
<dbReference type="RefSeq" id="WP_092366667.1">
    <property type="nucleotide sequence ID" value="NZ_CABJCG010000022.1"/>
</dbReference>
<reference evidence="4" key="1">
    <citation type="submission" date="2016-10" db="EMBL/GenBank/DDBJ databases">
        <authorList>
            <person name="Varghese N."/>
            <person name="Submissions S."/>
        </authorList>
    </citation>
    <scope>NUCLEOTIDE SEQUENCE [LARGE SCALE GENOMIC DNA]</scope>
    <source>
        <strain evidence="4">NLAE-zl-G277</strain>
    </source>
</reference>
<dbReference type="Pfam" id="PF01695">
    <property type="entry name" value="IstB_IS21"/>
    <property type="match status" value="1"/>
</dbReference>
<dbReference type="PANTHER" id="PTHR30050">
    <property type="entry name" value="CHROMOSOMAL REPLICATION INITIATOR PROTEIN DNAA"/>
    <property type="match status" value="1"/>
</dbReference>
<dbReference type="NCBIfam" id="NF005304">
    <property type="entry name" value="PRK06835.1"/>
    <property type="match status" value="1"/>
</dbReference>
<evidence type="ECO:0000256" key="1">
    <source>
        <dbReference type="SAM" id="Coils"/>
    </source>
</evidence>
<dbReference type="GeneID" id="93277024"/>
<dbReference type="SMART" id="SM00382">
    <property type="entry name" value="AAA"/>
    <property type="match status" value="1"/>
</dbReference>
<sequence length="326" mass="37607">MALSNSQYDAIMREYGKQQIENRHLQEERRAQVYKAVPAVRELEAEIAGRSVACARKLLEGDQSALDKLRADLQDLKEQKALLIRAAGFPDDYLEPHYRCPDCCDTGYVDGKKCHCFLQAQMKLLYAQSNLETVLDRENFSNLSFSYYDDSELIPQIGMTNARYMRQVVGWCSDFVRDFGKKHDNLLFTGSTGVGKTFLTNCIARELMDKYYSVIYLSASDLFEVFSRNKFDYQPEDDMKDMYRYILDCDLLIIDDLGTELNNSFTSSQLFYCINERMNMKRSTIISTNLSLAMLRDSYTDRVTSRIMSGYTIIPLYGGDIRLLKS</sequence>
<evidence type="ECO:0000313" key="3">
    <source>
        <dbReference type="EMBL" id="SET93555.1"/>
    </source>
</evidence>
<dbReference type="InterPro" id="IPR003593">
    <property type="entry name" value="AAA+_ATPase"/>
</dbReference>
<dbReference type="CDD" id="cd00009">
    <property type="entry name" value="AAA"/>
    <property type="match status" value="1"/>
</dbReference>
<name>A0A1I0IA39_9FIRM</name>
<gene>
    <name evidence="3" type="ORF">SAMN05216313_12038</name>
</gene>
<dbReference type="PANTHER" id="PTHR30050:SF4">
    <property type="entry name" value="ATP-BINDING PROTEIN RV3427C IN INSERTION SEQUENCE-RELATED"/>
    <property type="match status" value="1"/>
</dbReference>
<dbReference type="GO" id="GO:0006260">
    <property type="term" value="P:DNA replication"/>
    <property type="evidence" value="ECO:0007669"/>
    <property type="project" value="TreeGrafter"/>
</dbReference>
<dbReference type="SUPFAM" id="SSF52540">
    <property type="entry name" value="P-loop containing nucleoside triphosphate hydrolases"/>
    <property type="match status" value="1"/>
</dbReference>
<accession>A0A1I0IA39</accession>
<organism evidence="3 4">
    <name type="scientific">Enterocloster lavalensis</name>
    <dbReference type="NCBI Taxonomy" id="460384"/>
    <lineage>
        <taxon>Bacteria</taxon>
        <taxon>Bacillati</taxon>
        <taxon>Bacillota</taxon>
        <taxon>Clostridia</taxon>
        <taxon>Lachnospirales</taxon>
        <taxon>Lachnospiraceae</taxon>
        <taxon>Enterocloster</taxon>
    </lineage>
</organism>
<feature type="coiled-coil region" evidence="1">
    <location>
        <begin position="59"/>
        <end position="86"/>
    </location>
</feature>
<dbReference type="GO" id="GO:0005524">
    <property type="term" value="F:ATP binding"/>
    <property type="evidence" value="ECO:0007669"/>
    <property type="project" value="InterPro"/>
</dbReference>
<dbReference type="AlphaFoldDB" id="A0A1I0IA39"/>
<keyword evidence="1" id="KW-0175">Coiled coil</keyword>